<dbReference type="CDD" id="cd00051">
    <property type="entry name" value="EFh"/>
    <property type="match status" value="1"/>
</dbReference>
<keyword evidence="7" id="KW-1185">Reference proteome</keyword>
<evidence type="ECO:0000313" key="7">
    <source>
        <dbReference type="Proteomes" id="UP000327044"/>
    </source>
</evidence>
<keyword evidence="1" id="KW-0479">Metal-binding</keyword>
<dbReference type="FunCoup" id="A0A1Y1KZD1">
    <property type="interactions" value="80"/>
</dbReference>
<proteinExistence type="predicted"/>
<dbReference type="PANTHER" id="PTHR23048">
    <property type="entry name" value="MYOSIN LIGHT CHAIN 1, 3"/>
    <property type="match status" value="1"/>
</dbReference>
<keyword evidence="3" id="KW-0106">Calcium</keyword>
<dbReference type="InterPro" id="IPR050230">
    <property type="entry name" value="CALM/Myosin/TropC-like"/>
</dbReference>
<accession>A0A1Y1KZD1</accession>
<name>A0A1Y1KZD1_PHOPY</name>
<dbReference type="InterPro" id="IPR018247">
    <property type="entry name" value="EF_Hand_1_Ca_BS"/>
</dbReference>
<sequence length="164" mass="19024">MDKETSRRKSVGRREFTEDELKELRIAFDLLDRNRDGRVTPSELQFMLGKLGIPLKDEMVLRLLRSASPSGNELLNESEFVTWVKKIQSLLPEEVEDDTSKDLIAAFRVFDVERRGYVTKNELRAAMEMIGEPVTETQLNDFIRSATTDKDGRVNYEEFARQFT</sequence>
<dbReference type="InterPro" id="IPR011992">
    <property type="entry name" value="EF-hand-dom_pair"/>
</dbReference>
<evidence type="ECO:0000256" key="2">
    <source>
        <dbReference type="ARBA" id="ARBA00022737"/>
    </source>
</evidence>
<evidence type="ECO:0000256" key="3">
    <source>
        <dbReference type="ARBA" id="ARBA00022837"/>
    </source>
</evidence>
<keyword evidence="2" id="KW-0677">Repeat</keyword>
<dbReference type="EMBL" id="GEZM01075144">
    <property type="protein sequence ID" value="JAV64247.1"/>
    <property type="molecule type" value="Transcribed_RNA"/>
</dbReference>
<gene>
    <name evidence="6" type="ORF">PPYR_12410</name>
</gene>
<dbReference type="GO" id="GO:0016460">
    <property type="term" value="C:myosin II complex"/>
    <property type="evidence" value="ECO:0007669"/>
    <property type="project" value="TreeGrafter"/>
</dbReference>
<dbReference type="Pfam" id="PF13499">
    <property type="entry name" value="EF-hand_7"/>
    <property type="match status" value="2"/>
</dbReference>
<evidence type="ECO:0000313" key="5">
    <source>
        <dbReference type="EMBL" id="JAV64247.1"/>
    </source>
</evidence>
<dbReference type="SUPFAM" id="SSF47473">
    <property type="entry name" value="EF-hand"/>
    <property type="match status" value="1"/>
</dbReference>
<dbReference type="AlphaFoldDB" id="A0A1Y1KZD1"/>
<protein>
    <recommendedName>
        <fullName evidence="4">EF-hand domain-containing protein</fullName>
    </recommendedName>
</protein>
<dbReference type="EMBL" id="GEZM01075143">
    <property type="protein sequence ID" value="JAV64248.1"/>
    <property type="molecule type" value="Transcribed_RNA"/>
</dbReference>
<dbReference type="PROSITE" id="PS50222">
    <property type="entry name" value="EF_HAND_2"/>
    <property type="match status" value="3"/>
</dbReference>
<evidence type="ECO:0000256" key="1">
    <source>
        <dbReference type="ARBA" id="ARBA00022723"/>
    </source>
</evidence>
<dbReference type="PANTHER" id="PTHR23048:SF0">
    <property type="entry name" value="CALMODULIN LIKE 3"/>
    <property type="match status" value="1"/>
</dbReference>
<dbReference type="InParanoid" id="A0A1Y1KZD1"/>
<dbReference type="Gene3D" id="1.10.238.10">
    <property type="entry name" value="EF-hand"/>
    <property type="match status" value="2"/>
</dbReference>
<dbReference type="GO" id="GO:0005509">
    <property type="term" value="F:calcium ion binding"/>
    <property type="evidence" value="ECO:0007669"/>
    <property type="project" value="InterPro"/>
</dbReference>
<reference evidence="6" key="3">
    <citation type="submission" date="2019-08" db="EMBL/GenBank/DDBJ databases">
        <authorList>
            <consortium name="Photinus pyralis genome working group"/>
            <person name="Fallon T.R."/>
            <person name="Sander Lower S.E."/>
            <person name="Weng J.-K."/>
        </authorList>
    </citation>
    <scope>NUCLEOTIDE SEQUENCE</scope>
    <source>
        <strain evidence="6">1611_PpyrPB1</strain>
        <tissue evidence="6">Whole body</tissue>
    </source>
</reference>
<reference evidence="6 7" key="2">
    <citation type="journal article" date="2018" name="Elife">
        <title>Firefly genomes illuminate parallel origins of bioluminescence in beetles.</title>
        <authorList>
            <person name="Fallon T.R."/>
            <person name="Lower S.E."/>
            <person name="Chang C.H."/>
            <person name="Bessho-Uehara M."/>
            <person name="Martin G.J."/>
            <person name="Bewick A.J."/>
            <person name="Behringer M."/>
            <person name="Debat H.J."/>
            <person name="Wong I."/>
            <person name="Day J.C."/>
            <person name="Suvorov A."/>
            <person name="Silva C.J."/>
            <person name="Stanger-Hall K.F."/>
            <person name="Hall D.W."/>
            <person name="Schmitz R.J."/>
            <person name="Nelson D.R."/>
            <person name="Lewis S.M."/>
            <person name="Shigenobu S."/>
            <person name="Bybee S.M."/>
            <person name="Larracuente A.M."/>
            <person name="Oba Y."/>
            <person name="Weng J.K."/>
        </authorList>
    </citation>
    <scope>NUCLEOTIDE SEQUENCE [LARGE SCALE GENOMIC DNA]</scope>
    <source>
        <strain evidence="6">1611_PpyrPB1</strain>
        <tissue evidence="6">Whole body</tissue>
    </source>
</reference>
<organism evidence="5">
    <name type="scientific">Photinus pyralis</name>
    <name type="common">Common eastern firefly</name>
    <name type="synonym">Lampyris pyralis</name>
    <dbReference type="NCBI Taxonomy" id="7054"/>
    <lineage>
        <taxon>Eukaryota</taxon>
        <taxon>Metazoa</taxon>
        <taxon>Ecdysozoa</taxon>
        <taxon>Arthropoda</taxon>
        <taxon>Hexapoda</taxon>
        <taxon>Insecta</taxon>
        <taxon>Pterygota</taxon>
        <taxon>Neoptera</taxon>
        <taxon>Endopterygota</taxon>
        <taxon>Coleoptera</taxon>
        <taxon>Polyphaga</taxon>
        <taxon>Elateriformia</taxon>
        <taxon>Elateroidea</taxon>
        <taxon>Lampyridae</taxon>
        <taxon>Lampyrinae</taxon>
        <taxon>Photinus</taxon>
    </lineage>
</organism>
<dbReference type="Proteomes" id="UP000327044">
    <property type="component" value="Unassembled WGS sequence"/>
</dbReference>
<evidence type="ECO:0000259" key="4">
    <source>
        <dbReference type="PROSITE" id="PS50222"/>
    </source>
</evidence>
<dbReference type="EMBL" id="VVIM01000008">
    <property type="protein sequence ID" value="KAB0795571.1"/>
    <property type="molecule type" value="Genomic_DNA"/>
</dbReference>
<evidence type="ECO:0000313" key="6">
    <source>
        <dbReference type="EMBL" id="KAB0795571.1"/>
    </source>
</evidence>
<dbReference type="FunFam" id="1.10.238.10:FF:000181">
    <property type="entry name" value="CALML5 isoform 1"/>
    <property type="match status" value="1"/>
</dbReference>
<feature type="domain" description="EF-hand" evidence="4">
    <location>
        <begin position="134"/>
        <end position="164"/>
    </location>
</feature>
<dbReference type="InterPro" id="IPR002048">
    <property type="entry name" value="EF_hand_dom"/>
</dbReference>
<feature type="domain" description="EF-hand" evidence="4">
    <location>
        <begin position="98"/>
        <end position="133"/>
    </location>
</feature>
<dbReference type="OrthoDB" id="26525at2759"/>
<dbReference type="SMART" id="SM00054">
    <property type="entry name" value="EFh"/>
    <property type="match status" value="4"/>
</dbReference>
<dbReference type="PROSITE" id="PS00018">
    <property type="entry name" value="EF_HAND_1"/>
    <property type="match status" value="1"/>
</dbReference>
<reference evidence="5" key="1">
    <citation type="journal article" date="2016" name="Sci. Rep.">
        <title>Molecular characterization of firefly nuptial gifts: a multi-omics approach sheds light on postcopulatory sexual selection.</title>
        <authorList>
            <person name="Al-Wathiqui N."/>
            <person name="Fallon T.R."/>
            <person name="South A."/>
            <person name="Weng J.K."/>
            <person name="Lewis S.M."/>
        </authorList>
    </citation>
    <scope>NUCLEOTIDE SEQUENCE</scope>
</reference>
<feature type="domain" description="EF-hand" evidence="4">
    <location>
        <begin position="19"/>
        <end position="54"/>
    </location>
</feature>